<feature type="region of interest" description="Disordered" evidence="1">
    <location>
        <begin position="1"/>
        <end position="43"/>
    </location>
</feature>
<dbReference type="RefSeq" id="WP_350279119.1">
    <property type="nucleotide sequence ID" value="NZ_CP158165.1"/>
</dbReference>
<dbReference type="EMBL" id="CP158165">
    <property type="protein sequence ID" value="XBV26319.1"/>
    <property type="molecule type" value="Genomic_DNA"/>
</dbReference>
<dbReference type="AlphaFoldDB" id="A0AAU7THC3"/>
<protein>
    <submittedName>
        <fullName evidence="2">Uncharacterized protein</fullName>
    </submittedName>
</protein>
<name>A0AAU7THC3_9ACTN</name>
<reference evidence="2" key="1">
    <citation type="submission" date="2024-06" db="EMBL/GenBank/DDBJ databases">
        <title>Kribbella sp. strain HUAS MG21 genome sequences.</title>
        <authorList>
            <person name="Mo P."/>
        </authorList>
    </citation>
    <scope>NUCLEOTIDE SEQUENCE</scope>
    <source>
        <strain evidence="2">HUAS MG21</strain>
    </source>
</reference>
<evidence type="ECO:0000256" key="1">
    <source>
        <dbReference type="SAM" id="MobiDB-lite"/>
    </source>
</evidence>
<accession>A0AAU7THC3</accession>
<feature type="compositionally biased region" description="Basic and acidic residues" evidence="1">
    <location>
        <begin position="8"/>
        <end position="17"/>
    </location>
</feature>
<evidence type="ECO:0000313" key="2">
    <source>
        <dbReference type="EMBL" id="XBV26319.1"/>
    </source>
</evidence>
<sequence>MRSAVYRTVRDEARYDPEMQITTTSDGQPRHPNPASRLQSRVE</sequence>
<organism evidence="2">
    <name type="scientific">Kribbella sp. HUAS MG21</name>
    <dbReference type="NCBI Taxonomy" id="3160966"/>
    <lineage>
        <taxon>Bacteria</taxon>
        <taxon>Bacillati</taxon>
        <taxon>Actinomycetota</taxon>
        <taxon>Actinomycetes</taxon>
        <taxon>Propionibacteriales</taxon>
        <taxon>Kribbellaceae</taxon>
        <taxon>Kribbella</taxon>
    </lineage>
</organism>
<proteinExistence type="predicted"/>
<gene>
    <name evidence="2" type="ORF">ABN611_07790</name>
</gene>